<dbReference type="PROSITE" id="PS50975">
    <property type="entry name" value="ATP_GRASP"/>
    <property type="match status" value="1"/>
</dbReference>
<keyword evidence="3" id="KW-0436">Ligase</keyword>
<dbReference type="GO" id="GO:0005524">
    <property type="term" value="F:ATP binding"/>
    <property type="evidence" value="ECO:0007669"/>
    <property type="project" value="UniProtKB-UniRule"/>
</dbReference>
<protein>
    <submittedName>
        <fullName evidence="3">Alpha-L-glutamate ligase, RimK family</fullName>
    </submittedName>
</protein>
<organism evidence="3 4">
    <name type="scientific">candidate division WS6 bacterium GW2011_GWC2_36_7</name>
    <dbReference type="NCBI Taxonomy" id="1619091"/>
    <lineage>
        <taxon>Bacteria</taxon>
        <taxon>Candidatus Dojkabacteria</taxon>
    </lineage>
</organism>
<dbReference type="EMBL" id="LBSF01000034">
    <property type="protein sequence ID" value="KKQ11282.1"/>
    <property type="molecule type" value="Genomic_DNA"/>
</dbReference>
<dbReference type="Pfam" id="PF08443">
    <property type="entry name" value="RimK"/>
    <property type="match status" value="1"/>
</dbReference>
<dbReference type="InterPro" id="IPR011761">
    <property type="entry name" value="ATP-grasp"/>
</dbReference>
<keyword evidence="1" id="KW-0547">Nucleotide-binding</keyword>
<dbReference type="AlphaFoldDB" id="A0A0G0F0F7"/>
<evidence type="ECO:0000259" key="2">
    <source>
        <dbReference type="PROSITE" id="PS50975"/>
    </source>
</evidence>
<evidence type="ECO:0000313" key="3">
    <source>
        <dbReference type="EMBL" id="KKQ11282.1"/>
    </source>
</evidence>
<dbReference type="GO" id="GO:0046872">
    <property type="term" value="F:metal ion binding"/>
    <property type="evidence" value="ECO:0007669"/>
    <property type="project" value="InterPro"/>
</dbReference>
<dbReference type="GO" id="GO:0005737">
    <property type="term" value="C:cytoplasm"/>
    <property type="evidence" value="ECO:0007669"/>
    <property type="project" value="TreeGrafter"/>
</dbReference>
<dbReference type="PANTHER" id="PTHR21621">
    <property type="entry name" value="RIBOSOMAL PROTEIN S6 MODIFICATION PROTEIN"/>
    <property type="match status" value="1"/>
</dbReference>
<feature type="domain" description="ATP-grasp" evidence="2">
    <location>
        <begin position="125"/>
        <end position="313"/>
    </location>
</feature>
<evidence type="ECO:0000313" key="4">
    <source>
        <dbReference type="Proteomes" id="UP000034075"/>
    </source>
</evidence>
<proteinExistence type="predicted"/>
<dbReference type="SUPFAM" id="SSF56059">
    <property type="entry name" value="Glutathione synthetase ATP-binding domain-like"/>
    <property type="match status" value="1"/>
</dbReference>
<comment type="caution">
    <text evidence="3">The sequence shown here is derived from an EMBL/GenBank/DDBJ whole genome shotgun (WGS) entry which is preliminary data.</text>
</comment>
<dbReference type="Gene3D" id="3.30.470.20">
    <property type="entry name" value="ATP-grasp fold, B domain"/>
    <property type="match status" value="1"/>
</dbReference>
<gene>
    <name evidence="3" type="ORF">US24_C0034G0004</name>
</gene>
<reference evidence="3 4" key="1">
    <citation type="journal article" date="2015" name="Nature">
        <title>rRNA introns, odd ribosomes, and small enigmatic genomes across a large radiation of phyla.</title>
        <authorList>
            <person name="Brown C.T."/>
            <person name="Hug L.A."/>
            <person name="Thomas B.C."/>
            <person name="Sharon I."/>
            <person name="Castelle C.J."/>
            <person name="Singh A."/>
            <person name="Wilkins M.J."/>
            <person name="Williams K.H."/>
            <person name="Banfield J.F."/>
        </authorList>
    </citation>
    <scope>NUCLEOTIDE SEQUENCE [LARGE SCALE GENOMIC DNA]</scope>
</reference>
<dbReference type="InterPro" id="IPR013651">
    <property type="entry name" value="ATP-grasp_RimK-type"/>
</dbReference>
<accession>A0A0G0F0F7</accession>
<evidence type="ECO:0000256" key="1">
    <source>
        <dbReference type="PROSITE-ProRule" id="PRU00409"/>
    </source>
</evidence>
<sequence length="315" mass="36774">MKYLIIDKRQRVEVATMGEIPTGSARLVEELKKKDIPYDFAYNDEIAFLFHNGSTVIKAAGHDITEYSNVILRGHSLDDEREYQYKRFIIDYVEQYNRDNPEKKVIIQNSKAIKNLPYYNKIAFAMLCSKNNLPYFDTYFHTNGEYLKERDMLKEYPLIIKEYTGANRTEMIDGKEKIKKNVFRLEKDEDYKQENLDGQDLSHFFIQEFSDAGEDYRIFVKLGKVIGGWKRKAVNGFMTVSKGEYEMYNQPNEEIAEIAERMANVLEADFMAVDFMYMNGKPCIQEISLHPGYKAYETKIEGEPVNIAEAIITAF</sequence>
<dbReference type="PANTHER" id="PTHR21621:SF0">
    <property type="entry name" value="BETA-CITRYLGLUTAMATE SYNTHASE B-RELATED"/>
    <property type="match status" value="1"/>
</dbReference>
<name>A0A0G0F0F7_9BACT</name>
<keyword evidence="1" id="KW-0067">ATP-binding</keyword>
<dbReference type="Proteomes" id="UP000034075">
    <property type="component" value="Unassembled WGS sequence"/>
</dbReference>
<dbReference type="GO" id="GO:0009432">
    <property type="term" value="P:SOS response"/>
    <property type="evidence" value="ECO:0007669"/>
    <property type="project" value="TreeGrafter"/>
</dbReference>
<dbReference type="GO" id="GO:0018169">
    <property type="term" value="F:ribosomal S6-glutamic acid ligase activity"/>
    <property type="evidence" value="ECO:0007669"/>
    <property type="project" value="TreeGrafter"/>
</dbReference>